<dbReference type="PROSITE" id="PS51257">
    <property type="entry name" value="PROKAR_LIPOPROTEIN"/>
    <property type="match status" value="1"/>
</dbReference>
<sequence>MKLNKKILTLLIASLSIGMIGCSKKEAQKTDITKVEETNVSSVEEKQKTSDEDLGNYSIELIDDTNIGNTVRETMHIVVDENCSLDKLYKIAQKEALKYTKDHKVNALTIGFYTDKEHIGKGYDMGSVLYAPNGELADAININPGDYSSFKFVNNLEEPIDLPKGESLEETKGATDVETVKNDVSKVEDSSIVNVSKNGSTLVINIKEDKDHPYVDAEENAIGAYTDWCLDNIKSDISTIDITVERPSSSVHAVLDMNNMLTDNGRYFDTNYIRENIQ</sequence>
<evidence type="ECO:0000313" key="1">
    <source>
        <dbReference type="EMBL" id="MBC6002663.1"/>
    </source>
</evidence>
<accession>A0ABR7K0N2</accession>
<name>A0ABR7K0N2_9FIRM</name>
<keyword evidence="2" id="KW-1185">Reference proteome</keyword>
<evidence type="ECO:0000313" key="2">
    <source>
        <dbReference type="Proteomes" id="UP000611796"/>
    </source>
</evidence>
<evidence type="ECO:0008006" key="3">
    <source>
        <dbReference type="Google" id="ProtNLM"/>
    </source>
</evidence>
<proteinExistence type="predicted"/>
<comment type="caution">
    <text evidence="1">The sequence shown here is derived from an EMBL/GenBank/DDBJ whole genome shotgun (WGS) entry which is preliminary data.</text>
</comment>
<gene>
    <name evidence="1" type="ORF">H8891_02525</name>
</gene>
<dbReference type="Proteomes" id="UP000611796">
    <property type="component" value="Unassembled WGS sequence"/>
</dbReference>
<dbReference type="RefSeq" id="WP_187005059.1">
    <property type="nucleotide sequence ID" value="NZ_JACRWD010000001.1"/>
</dbReference>
<organism evidence="1 2">
    <name type="scientific">Paeniclostridium hominis</name>
    <dbReference type="NCBI Taxonomy" id="2764329"/>
    <lineage>
        <taxon>Bacteria</taxon>
        <taxon>Bacillati</taxon>
        <taxon>Bacillota</taxon>
        <taxon>Clostridia</taxon>
        <taxon>Peptostreptococcales</taxon>
        <taxon>Peptostreptococcaceae</taxon>
        <taxon>Paeniclostridium</taxon>
    </lineage>
</organism>
<reference evidence="1 2" key="1">
    <citation type="submission" date="2020-08" db="EMBL/GenBank/DDBJ databases">
        <authorList>
            <person name="Liu C."/>
            <person name="Sun Q."/>
        </authorList>
    </citation>
    <scope>NUCLEOTIDE SEQUENCE [LARGE SCALE GENOMIC DNA]</scope>
    <source>
        <strain evidence="1 2">NSJ-45</strain>
    </source>
</reference>
<dbReference type="EMBL" id="JACRWD010000001">
    <property type="protein sequence ID" value="MBC6002663.1"/>
    <property type="molecule type" value="Genomic_DNA"/>
</dbReference>
<protein>
    <recommendedName>
        <fullName evidence="3">Lipoprotein</fullName>
    </recommendedName>
</protein>